<organism evidence="17 18">
    <name type="scientific">Acrobeloides nanus</name>
    <dbReference type="NCBI Taxonomy" id="290746"/>
    <lineage>
        <taxon>Eukaryota</taxon>
        <taxon>Metazoa</taxon>
        <taxon>Ecdysozoa</taxon>
        <taxon>Nematoda</taxon>
        <taxon>Chromadorea</taxon>
        <taxon>Rhabditida</taxon>
        <taxon>Tylenchina</taxon>
        <taxon>Cephalobomorpha</taxon>
        <taxon>Cephaloboidea</taxon>
        <taxon>Cephalobidae</taxon>
        <taxon>Acrobeloides</taxon>
    </lineage>
</organism>
<dbReference type="InterPro" id="IPR006895">
    <property type="entry name" value="Znf_Sec23_Sec24"/>
</dbReference>
<protein>
    <recommendedName>
        <fullName evidence="10">Protein transport protein SEC23</fullName>
    </recommendedName>
</protein>
<dbReference type="InterPro" id="IPR012990">
    <property type="entry name" value="Beta-sandwich_Sec23_24"/>
</dbReference>
<keyword evidence="7 10" id="KW-0653">Protein transport</keyword>
<feature type="compositionally biased region" description="Low complexity" evidence="11">
    <location>
        <begin position="223"/>
        <end position="235"/>
    </location>
</feature>
<evidence type="ECO:0000256" key="2">
    <source>
        <dbReference type="ARBA" id="ARBA00022448"/>
    </source>
</evidence>
<evidence type="ECO:0000256" key="1">
    <source>
        <dbReference type="ARBA" id="ARBA00009210"/>
    </source>
</evidence>
<feature type="compositionally biased region" description="Pro residues" evidence="11">
    <location>
        <begin position="247"/>
        <end position="262"/>
    </location>
</feature>
<dbReference type="SUPFAM" id="SSF82754">
    <property type="entry name" value="C-terminal, gelsolin-like domain of Sec23/24"/>
    <property type="match status" value="1"/>
</dbReference>
<keyword evidence="4 10" id="KW-0256">Endoplasmic reticulum</keyword>
<comment type="function">
    <text evidence="10">Component of the coat protein complex II (COPII) which promotes the formation of transport vesicles from the endoplasmic reticulum (ER). The coat has two main functions, the physical deformation of the endoplasmic reticulum membrane into vesicles and the selection of cargo molecules.</text>
</comment>
<sequence>MSTWEEYLLQQQNVDGVQMTWNIWPYSRVDAQKLVVPVATFFTPLKERPADQPQQPPLEYDPVLCQKSTCKAVLNPLCMVDFRTKIWQCPFCQQRNPFPPHYAAIAEDNRPPELYPQFTTIEYTLKKATTLPPIFLFVVDTCISGDELKALKESLTTALSLLPADAFVGLITFGRMVEVHELNVKGIARSYVFKGAKEVTQKQIHDIIALHIGRPIGSGGPAAGAPAHGGAPSHGMPQPQGGSMPTPQFPGAPGPRPMMPMGPGAPGPMGPAGVGPVLGGKIAPGMPQVAPIAPQIPFNKFLQPVSECEASINDLIEQIQTDRWPVPQGQRPNRATGAALAVAVTLLEVAFPNTGARIMTFIGGACTIGPGMVVGEELKNPIRSWHDIKEDNAPFMRKATKFYDSLAARAVKNGHAVDIFSCALDQTGLAEMKNVFNTTNGFIIMADSFKSTLFKQTFQKVFEKDANGHLKMGFHATMEIKLGNGVKVEGAFGCCASAGVKNPVVSENEMGTGGTCQWKFGSLTPKNTIALLFEISGQGGTAVPQGARAMIQFVTQYQHSDGRKRIRVTTTCRNWADLGTQQANIAYGFDQEAAAVVMGRLASWRASNENDTPDALRWLDRSLIRLIQKFADYHKDDPNSLRLSDKFSLFPQFMFHLRRSQFLQVFNNSPDETAYYRHILFSENVMESTTMIQPVLFSYSFNGPPEPVLLDTSSILPDRILLMDDYFHVLIYHGQTIHSWRKMNYHEDPQYASFKQLLEAPVADAAAILQDRFPIPRYIVTEYEGSQARFLLSKVNPSLTHNNPYSQEGGAPVFTDDVSLQVFMEHLRKLAVSSS</sequence>
<dbReference type="SUPFAM" id="SSF81995">
    <property type="entry name" value="beta-sandwich domain of Sec23/24"/>
    <property type="match status" value="1"/>
</dbReference>
<dbReference type="Pfam" id="PF00626">
    <property type="entry name" value="Gelsolin"/>
    <property type="match status" value="1"/>
</dbReference>
<dbReference type="GO" id="GO:0030127">
    <property type="term" value="C:COPII vesicle coat"/>
    <property type="evidence" value="ECO:0007669"/>
    <property type="project" value="InterPro"/>
</dbReference>
<evidence type="ECO:0000256" key="11">
    <source>
        <dbReference type="SAM" id="MobiDB-lite"/>
    </source>
</evidence>
<evidence type="ECO:0000259" key="16">
    <source>
        <dbReference type="Pfam" id="PF08033"/>
    </source>
</evidence>
<proteinExistence type="inferred from homology"/>
<evidence type="ECO:0000256" key="3">
    <source>
        <dbReference type="ARBA" id="ARBA00022723"/>
    </source>
</evidence>
<evidence type="ECO:0000259" key="15">
    <source>
        <dbReference type="Pfam" id="PF04815"/>
    </source>
</evidence>
<dbReference type="InterPro" id="IPR036180">
    <property type="entry name" value="Gelsolin-like_dom_sf"/>
</dbReference>
<evidence type="ECO:0000313" key="18">
    <source>
        <dbReference type="WBParaSite" id="ACRNAN_scaffold436.g33078.t1"/>
    </source>
</evidence>
<dbReference type="Proteomes" id="UP000887540">
    <property type="component" value="Unplaced"/>
</dbReference>
<dbReference type="SUPFAM" id="SSF81811">
    <property type="entry name" value="Helical domain of Sec23/24"/>
    <property type="match status" value="1"/>
</dbReference>
<dbReference type="InterPro" id="IPR007123">
    <property type="entry name" value="Gelsolin-like_dom"/>
</dbReference>
<feature type="domain" description="Sec23/Sec24 beta-sandwich" evidence="16">
    <location>
        <begin position="473"/>
        <end position="576"/>
    </location>
</feature>
<name>A0A914DVL4_9BILA</name>
<dbReference type="FunFam" id="1.20.120.730:FF:000005">
    <property type="entry name" value="Protein transport protein SEC23"/>
    <property type="match status" value="1"/>
</dbReference>
<keyword evidence="8 10" id="KW-0472">Membrane</keyword>
<dbReference type="WBParaSite" id="ACRNAN_scaffold436.g33078.t1">
    <property type="protein sequence ID" value="ACRNAN_scaffold436.g33078.t1"/>
    <property type="gene ID" value="ACRNAN_scaffold436.g33078"/>
</dbReference>
<dbReference type="Pfam" id="PF04811">
    <property type="entry name" value="Sec23_trunk"/>
    <property type="match status" value="1"/>
</dbReference>
<dbReference type="CDD" id="cd11287">
    <property type="entry name" value="Sec23_C"/>
    <property type="match status" value="1"/>
</dbReference>
<feature type="domain" description="Zinc finger Sec23/Sec24-type" evidence="13">
    <location>
        <begin position="62"/>
        <end position="102"/>
    </location>
</feature>
<evidence type="ECO:0000256" key="5">
    <source>
        <dbReference type="ARBA" id="ARBA00022833"/>
    </source>
</evidence>
<evidence type="ECO:0000256" key="8">
    <source>
        <dbReference type="ARBA" id="ARBA00023136"/>
    </source>
</evidence>
<dbReference type="PANTHER" id="PTHR11141:SF0">
    <property type="entry name" value="PROTEIN TRANSPORT PROTEIN SEC23"/>
    <property type="match status" value="1"/>
</dbReference>
<dbReference type="GO" id="GO:0070971">
    <property type="term" value="C:endoplasmic reticulum exit site"/>
    <property type="evidence" value="ECO:0007669"/>
    <property type="project" value="TreeGrafter"/>
</dbReference>
<evidence type="ECO:0000256" key="4">
    <source>
        <dbReference type="ARBA" id="ARBA00022824"/>
    </source>
</evidence>
<dbReference type="Gene3D" id="3.40.20.10">
    <property type="entry name" value="Severin"/>
    <property type="match status" value="1"/>
</dbReference>
<dbReference type="InterPro" id="IPR037550">
    <property type="entry name" value="Sec23_C"/>
</dbReference>
<feature type="domain" description="Sec23/Sec24 trunk" evidence="14">
    <location>
        <begin position="131"/>
        <end position="462"/>
    </location>
</feature>
<dbReference type="GO" id="GO:0006886">
    <property type="term" value="P:intracellular protein transport"/>
    <property type="evidence" value="ECO:0007669"/>
    <property type="project" value="InterPro"/>
</dbReference>
<dbReference type="Gene3D" id="3.40.50.410">
    <property type="entry name" value="von Willebrand factor, type A domain"/>
    <property type="match status" value="1"/>
</dbReference>
<dbReference type="GO" id="GO:0008270">
    <property type="term" value="F:zinc ion binding"/>
    <property type="evidence" value="ECO:0007669"/>
    <property type="project" value="InterPro"/>
</dbReference>
<dbReference type="FunFam" id="2.30.30.380:FF:000001">
    <property type="entry name" value="Protein transport protein SEC23"/>
    <property type="match status" value="1"/>
</dbReference>
<keyword evidence="3 10" id="KW-0479">Metal-binding</keyword>
<evidence type="ECO:0000259" key="13">
    <source>
        <dbReference type="Pfam" id="PF04810"/>
    </source>
</evidence>
<evidence type="ECO:0000256" key="6">
    <source>
        <dbReference type="ARBA" id="ARBA00022892"/>
    </source>
</evidence>
<dbReference type="InterPro" id="IPR037364">
    <property type="entry name" value="Sec23"/>
</dbReference>
<dbReference type="AlphaFoldDB" id="A0A914DVL4"/>
<keyword evidence="2 10" id="KW-0813">Transport</keyword>
<evidence type="ECO:0000256" key="7">
    <source>
        <dbReference type="ARBA" id="ARBA00022927"/>
    </source>
</evidence>
<reference evidence="18" key="1">
    <citation type="submission" date="2022-11" db="UniProtKB">
        <authorList>
            <consortium name="WormBaseParasite"/>
        </authorList>
    </citation>
    <scope>IDENTIFICATION</scope>
</reference>
<dbReference type="InterPro" id="IPR036174">
    <property type="entry name" value="Znf_Sec23_Sec24_sf"/>
</dbReference>
<dbReference type="SUPFAM" id="SSF82919">
    <property type="entry name" value="Zn-finger domain of Sec23/24"/>
    <property type="match status" value="1"/>
</dbReference>
<keyword evidence="9 10" id="KW-0968">Cytoplasmic vesicle</keyword>
<feature type="region of interest" description="Disordered" evidence="11">
    <location>
        <begin position="219"/>
        <end position="262"/>
    </location>
</feature>
<dbReference type="InterPro" id="IPR006896">
    <property type="entry name" value="Sec23/24_trunk_dom"/>
</dbReference>
<comment type="subcellular location">
    <subcellularLocation>
        <location evidence="10">Cytoplasmic vesicle</location>
        <location evidence="10">COPII-coated vesicle membrane</location>
        <topology evidence="10">Peripheral membrane protein</topology>
        <orientation evidence="10">Cytoplasmic side</orientation>
    </subcellularLocation>
    <subcellularLocation>
        <location evidence="10">Endoplasmic reticulum membrane</location>
        <topology evidence="10">Peripheral membrane protein</topology>
        <orientation evidence="10">Cytoplasmic side</orientation>
    </subcellularLocation>
</comment>
<dbReference type="InterPro" id="IPR036175">
    <property type="entry name" value="Sec23/24_helical_dom_sf"/>
</dbReference>
<feature type="domain" description="Gelsolin-like" evidence="12">
    <location>
        <begin position="705"/>
        <end position="791"/>
    </location>
</feature>
<keyword evidence="6 10" id="KW-0931">ER-Golgi transport</keyword>
<dbReference type="InterPro" id="IPR036465">
    <property type="entry name" value="vWFA_dom_sf"/>
</dbReference>
<dbReference type="Pfam" id="PF04815">
    <property type="entry name" value="Sec23_helical"/>
    <property type="match status" value="1"/>
</dbReference>
<dbReference type="Gene3D" id="2.60.40.1670">
    <property type="entry name" value="beta-sandwich domain of Sec23/24"/>
    <property type="match status" value="1"/>
</dbReference>
<evidence type="ECO:0000259" key="12">
    <source>
        <dbReference type="Pfam" id="PF00626"/>
    </source>
</evidence>
<dbReference type="InterPro" id="IPR029006">
    <property type="entry name" value="ADF-H/Gelsolin-like_dom_sf"/>
</dbReference>
<evidence type="ECO:0000313" key="17">
    <source>
        <dbReference type="Proteomes" id="UP000887540"/>
    </source>
</evidence>
<dbReference type="Pfam" id="PF04810">
    <property type="entry name" value="zf-Sec23_Sec24"/>
    <property type="match status" value="1"/>
</dbReference>
<dbReference type="Pfam" id="PF08033">
    <property type="entry name" value="Sec23_BS"/>
    <property type="match status" value="1"/>
</dbReference>
<evidence type="ECO:0000259" key="14">
    <source>
        <dbReference type="Pfam" id="PF04811"/>
    </source>
</evidence>
<dbReference type="GO" id="GO:0090110">
    <property type="term" value="P:COPII-coated vesicle cargo loading"/>
    <property type="evidence" value="ECO:0007669"/>
    <property type="project" value="TreeGrafter"/>
</dbReference>
<feature type="domain" description="Sec23/Sec24 helical" evidence="15">
    <location>
        <begin position="590"/>
        <end position="688"/>
    </location>
</feature>
<accession>A0A914DVL4</accession>
<dbReference type="InterPro" id="IPR006900">
    <property type="entry name" value="Sec23/24_helical_dom"/>
</dbReference>
<dbReference type="FunFam" id="3.40.20.10:FF:000003">
    <property type="entry name" value="Protein transport protein SEC23"/>
    <property type="match status" value="1"/>
</dbReference>
<dbReference type="GO" id="GO:0005096">
    <property type="term" value="F:GTPase activator activity"/>
    <property type="evidence" value="ECO:0007669"/>
    <property type="project" value="TreeGrafter"/>
</dbReference>
<comment type="similarity">
    <text evidence="1 10">Belongs to the SEC23/SEC24 family. SEC23 subfamily.</text>
</comment>
<dbReference type="SUPFAM" id="SSF53300">
    <property type="entry name" value="vWA-like"/>
    <property type="match status" value="2"/>
</dbReference>
<dbReference type="PANTHER" id="PTHR11141">
    <property type="entry name" value="PROTEIN TRANSPORT PROTEIN SEC23"/>
    <property type="match status" value="1"/>
</dbReference>
<dbReference type="Gene3D" id="2.30.30.380">
    <property type="entry name" value="Zn-finger domain of Sec23/24"/>
    <property type="match status" value="1"/>
</dbReference>
<evidence type="ECO:0000256" key="9">
    <source>
        <dbReference type="ARBA" id="ARBA00023329"/>
    </source>
</evidence>
<dbReference type="Gene3D" id="1.20.120.730">
    <property type="entry name" value="Sec23/Sec24 helical domain"/>
    <property type="match status" value="1"/>
</dbReference>
<evidence type="ECO:0000256" key="10">
    <source>
        <dbReference type="RuleBase" id="RU365030"/>
    </source>
</evidence>
<keyword evidence="17" id="KW-1185">Reference proteome</keyword>
<keyword evidence="5 10" id="KW-0862">Zinc</keyword>
<dbReference type="GO" id="GO:0005789">
    <property type="term" value="C:endoplasmic reticulum membrane"/>
    <property type="evidence" value="ECO:0007669"/>
    <property type="project" value="UniProtKB-SubCell"/>
</dbReference>
<keyword evidence="10" id="KW-0963">Cytoplasm</keyword>